<dbReference type="PANTHER" id="PTHR23274:SF48">
    <property type="entry name" value="ATP-DEPENDENT DNA HELICASE"/>
    <property type="match status" value="1"/>
</dbReference>
<organism evidence="1 2">
    <name type="scientific">Dryococelus australis</name>
    <dbReference type="NCBI Taxonomy" id="614101"/>
    <lineage>
        <taxon>Eukaryota</taxon>
        <taxon>Metazoa</taxon>
        <taxon>Ecdysozoa</taxon>
        <taxon>Arthropoda</taxon>
        <taxon>Hexapoda</taxon>
        <taxon>Insecta</taxon>
        <taxon>Pterygota</taxon>
        <taxon>Neoptera</taxon>
        <taxon>Polyneoptera</taxon>
        <taxon>Phasmatodea</taxon>
        <taxon>Verophasmatodea</taxon>
        <taxon>Anareolatae</taxon>
        <taxon>Phasmatidae</taxon>
        <taxon>Eurycanthinae</taxon>
        <taxon>Dryococelus</taxon>
    </lineage>
</organism>
<sequence>MLTRNLDTKHGLCSCTRLVLINLNDHVIYANIITGSYKGDRAYIPRIKLLSAPTDFPFSFSRRQFPIHLAFTMTTNKSQGQTFNSIGIYLPNPVFTHGQLYHFDYVSVLAKQSSAIILPREHEKKKVTLKM</sequence>
<dbReference type="Proteomes" id="UP001159363">
    <property type="component" value="Chromosome 3"/>
</dbReference>
<keyword evidence="2" id="KW-1185">Reference proteome</keyword>
<dbReference type="InterPro" id="IPR027417">
    <property type="entry name" value="P-loop_NTPase"/>
</dbReference>
<evidence type="ECO:0008006" key="3">
    <source>
        <dbReference type="Google" id="ProtNLM"/>
    </source>
</evidence>
<evidence type="ECO:0000313" key="1">
    <source>
        <dbReference type="EMBL" id="KAJ8890243.1"/>
    </source>
</evidence>
<accession>A0ABQ9I2L6</accession>
<comment type="caution">
    <text evidence="1">The sequence shown here is derived from an EMBL/GenBank/DDBJ whole genome shotgun (WGS) entry which is preliminary data.</text>
</comment>
<dbReference type="PANTHER" id="PTHR23274">
    <property type="entry name" value="DNA HELICASE-RELATED"/>
    <property type="match status" value="1"/>
</dbReference>
<gene>
    <name evidence="1" type="ORF">PR048_009751</name>
</gene>
<protein>
    <recommendedName>
        <fullName evidence="3">ATP-dependent DNA helicase</fullName>
    </recommendedName>
</protein>
<proteinExistence type="predicted"/>
<dbReference type="EMBL" id="JARBHB010000003">
    <property type="protein sequence ID" value="KAJ8890243.1"/>
    <property type="molecule type" value="Genomic_DNA"/>
</dbReference>
<reference evidence="1 2" key="1">
    <citation type="submission" date="2023-02" db="EMBL/GenBank/DDBJ databases">
        <title>LHISI_Scaffold_Assembly.</title>
        <authorList>
            <person name="Stuart O.P."/>
            <person name="Cleave R."/>
            <person name="Magrath M.J.L."/>
            <person name="Mikheyev A.S."/>
        </authorList>
    </citation>
    <scope>NUCLEOTIDE SEQUENCE [LARGE SCALE GENOMIC DNA]</scope>
    <source>
        <strain evidence="1">Daus_M_001</strain>
        <tissue evidence="1">Leg muscle</tissue>
    </source>
</reference>
<evidence type="ECO:0000313" key="2">
    <source>
        <dbReference type="Proteomes" id="UP001159363"/>
    </source>
</evidence>
<dbReference type="SUPFAM" id="SSF52540">
    <property type="entry name" value="P-loop containing nucleoside triphosphate hydrolases"/>
    <property type="match status" value="1"/>
</dbReference>
<name>A0ABQ9I2L6_9NEOP</name>